<gene>
    <name evidence="1" type="ORF">SPIL2461_LOCUS2480</name>
</gene>
<dbReference type="EMBL" id="CAJNIZ010002745">
    <property type="protein sequence ID" value="CAE7214074.1"/>
    <property type="molecule type" value="Genomic_DNA"/>
</dbReference>
<organism evidence="1 2">
    <name type="scientific">Symbiodinium pilosum</name>
    <name type="common">Dinoflagellate</name>
    <dbReference type="NCBI Taxonomy" id="2952"/>
    <lineage>
        <taxon>Eukaryota</taxon>
        <taxon>Sar</taxon>
        <taxon>Alveolata</taxon>
        <taxon>Dinophyceae</taxon>
        <taxon>Suessiales</taxon>
        <taxon>Symbiodiniaceae</taxon>
        <taxon>Symbiodinium</taxon>
    </lineage>
</organism>
<dbReference type="OrthoDB" id="424207at2759"/>
<comment type="caution">
    <text evidence="1">The sequence shown here is derived from an EMBL/GenBank/DDBJ whole genome shotgun (WGS) entry which is preliminary data.</text>
</comment>
<evidence type="ECO:0000313" key="2">
    <source>
        <dbReference type="Proteomes" id="UP000649617"/>
    </source>
</evidence>
<dbReference type="Proteomes" id="UP000649617">
    <property type="component" value="Unassembled WGS sequence"/>
</dbReference>
<evidence type="ECO:0000313" key="1">
    <source>
        <dbReference type="EMBL" id="CAE7214074.1"/>
    </source>
</evidence>
<reference evidence="1" key="1">
    <citation type="submission" date="2021-02" db="EMBL/GenBank/DDBJ databases">
        <authorList>
            <person name="Dougan E. K."/>
            <person name="Rhodes N."/>
            <person name="Thang M."/>
            <person name="Chan C."/>
        </authorList>
    </citation>
    <scope>NUCLEOTIDE SEQUENCE</scope>
</reference>
<keyword evidence="2" id="KW-1185">Reference proteome</keyword>
<accession>A0A812JRE1</accession>
<proteinExistence type="predicted"/>
<name>A0A812JRE1_SYMPI</name>
<sequence length="1339" mass="142712">MKFGKEELEPNMVLEQALIERSARGSGNFSREEELDAVVSAKALKAVGDVFSDAGNAIAGGVETAGNAIATAANRAANTLQQAGMAIGSAVANAAVVVGNHVVKAAETHIAALPAAIQNAANDIGNAVVQVGNVISDVGEIAADATLDLGGDVLERAQRSLQEGVKLAEKVGKFIAEKAQALGEAAVGKLGPLVAGLAEAAWNQIKGFLSCFSESLTLCHILLGGVCDCNSGSHFTPSASGFSMRCVFDSSSDFASGFGIRSVPAQSFGGKNPATGRVILPGDEYVQAYKMAGQIMRSREALKSKKAKAPTGSCETGLDLAFEGATQFAPDLSVSMNFNGDTTISIKGLIRASIDALVSAQGSCAFHAERGIPRLPKSKVICGAYFCLAIMLQVVAMIDIKGVLTGTLEVSADVDFEIEGTVTVNPQGKATANFKNPSIKHQDGFALGASASSSVRVGMGPVLTVWPVPGIPINFNAMINAEAKAMGTLSFRSGMFLVQEDSHKADSDMNLSMNLSSERSNEIGMCGAAALSTFADVDITSFALPPSFRFAMSTAFIMEQISAAIIAGATAMTRLITGAMACVPGGNAVENAIMSAAHEAASTITALIPDLNLDFSVKSIQLMAPEKLWCKEVFKTPGFDAAPCAAEIGCKFAGRTLPRGVEAPPPEQVSHHVQATGASGSCHDIPMGDRFIQLGNFRLADIDGNHFSISHKDGQTAQIFRNDGTLHPGPRTDWGSWGRSIGASKGIHFGFQYIQIGNFRLGAVDDTHFSLSHIGGQTAQIYRSDAMLHPGPRTDWSTFDRPEGVPAGISFGDRFIQFGKFRIGDADGNNLAVTHTNGQVIQLYRHDGLATSSNSLGAGLAGAASLGLAVALVARFAGQRARYAGLSAPKHSVNRRGPASWTCKDIAEMAFGVCDPDFGTWGDRFIQLGEWRLAAMDETHFSVSHKSGQTAQIYRSDGTLFPGPRTDWGSWHRPIGFPHGITFGAGFIQIGKFRLGAVDDTHLSISHRDGQTLQIFRSDATLHPGPRTDWGLWHLSAGPAAGVTFGDRFLQLGKFRVGDATGVHLLVTHLDGATIQLYRSDGTLHPWVGPEWAAKVNVRYAQFHCGGIQTVMRTCPGITTGDRFLQLGDWRFADIDGNHFSISHRAGQTAMIYRNDGALHGGPRGDYGSWGRESKRIGSGGTSFTQQSKFPGMKHFRRFQRHVIPHMNAVQRVKFGDRFIQFGSFRMGAADDTHFSIDHKDGQTIQVFRADGTLHPGPRPNWPLSLWNRPLDVAQGITFGDRFVQIGNFRVGDVDSGHFSVTHVGGQTIQIFRSDGRVFPGPRTDWTTFGRELLDCTVE</sequence>
<protein>
    <submittedName>
        <fullName evidence="1">Uncharacterized protein</fullName>
    </submittedName>
</protein>